<evidence type="ECO:0000313" key="2">
    <source>
        <dbReference type="EMBL" id="KAK5529817.1"/>
    </source>
</evidence>
<sequence length="163" mass="18588">MVIEDSPEPTFRLVKAPEVIVIEDSPEPPVHDEDIPKQSCEKDEEPNPMLNKCHENREQSATLSPLVQPLGSDRSVLNSPAGQLEGDLHPLMRYLPQQYPNQPNLYRDDPHRPNPYSVEPSVFSGHWRPDIWMPHGFPGFYPTRFTDVNQPGIFKNGKKEALI</sequence>
<evidence type="ECO:0000256" key="1">
    <source>
        <dbReference type="SAM" id="MobiDB-lite"/>
    </source>
</evidence>
<name>A0AAV9PY55_9PEZI</name>
<organism evidence="2 3">
    <name type="scientific">Vermiconidia calcicola</name>
    <dbReference type="NCBI Taxonomy" id="1690605"/>
    <lineage>
        <taxon>Eukaryota</taxon>
        <taxon>Fungi</taxon>
        <taxon>Dikarya</taxon>
        <taxon>Ascomycota</taxon>
        <taxon>Pezizomycotina</taxon>
        <taxon>Dothideomycetes</taxon>
        <taxon>Dothideomycetidae</taxon>
        <taxon>Mycosphaerellales</taxon>
        <taxon>Extremaceae</taxon>
        <taxon>Vermiconidia</taxon>
    </lineage>
</organism>
<dbReference type="AlphaFoldDB" id="A0AAV9PY55"/>
<dbReference type="EMBL" id="JAXLQG010000021">
    <property type="protein sequence ID" value="KAK5529817.1"/>
    <property type="molecule type" value="Genomic_DNA"/>
</dbReference>
<protein>
    <submittedName>
        <fullName evidence="2">Uncharacterized protein</fullName>
    </submittedName>
</protein>
<comment type="caution">
    <text evidence="2">The sequence shown here is derived from an EMBL/GenBank/DDBJ whole genome shotgun (WGS) entry which is preliminary data.</text>
</comment>
<feature type="compositionally biased region" description="Basic and acidic residues" evidence="1">
    <location>
        <begin position="29"/>
        <end position="41"/>
    </location>
</feature>
<keyword evidence="3" id="KW-1185">Reference proteome</keyword>
<dbReference type="Proteomes" id="UP001345827">
    <property type="component" value="Unassembled WGS sequence"/>
</dbReference>
<reference evidence="2 3" key="1">
    <citation type="submission" date="2023-06" db="EMBL/GenBank/DDBJ databases">
        <title>Black Yeasts Isolated from many extreme environments.</title>
        <authorList>
            <person name="Coleine C."/>
            <person name="Stajich J.E."/>
            <person name="Selbmann L."/>
        </authorList>
    </citation>
    <scope>NUCLEOTIDE SEQUENCE [LARGE SCALE GENOMIC DNA]</scope>
    <source>
        <strain evidence="2 3">CCFEE 5887</strain>
    </source>
</reference>
<feature type="region of interest" description="Disordered" evidence="1">
    <location>
        <begin position="24"/>
        <end position="50"/>
    </location>
</feature>
<proteinExistence type="predicted"/>
<accession>A0AAV9PY55</accession>
<gene>
    <name evidence="2" type="ORF">LTR25_009597</name>
</gene>
<evidence type="ECO:0000313" key="3">
    <source>
        <dbReference type="Proteomes" id="UP001345827"/>
    </source>
</evidence>